<evidence type="ECO:0000256" key="1">
    <source>
        <dbReference type="SAM" id="Coils"/>
    </source>
</evidence>
<accession>A0A2W4RJ20</accession>
<dbReference type="AlphaFoldDB" id="A0A2W4RJ20"/>
<sequence>MPNQIEVLIEKIRELEAELEIALANRAEELRLRILDGKIEYTNDILAAHRALKKGLLKYVLDSSPLKIITLPFIYGIAPPLVLLDASVSLYQFVCFPVYGIPKVNRKDYLVFDHANLAYLNLIEKVHCAYCSYGNGILAYAREIAARTEQYWCPIKHAKRIKAAHSRYNRFVDYGDAEAYHKKLGELRKDFENESKPIL</sequence>
<protein>
    <submittedName>
        <fullName evidence="2">Uncharacterized protein</fullName>
    </submittedName>
</protein>
<gene>
    <name evidence="2" type="ORF">DM484_10730</name>
</gene>
<name>A0A2W4RJ20_9GAMM</name>
<proteinExistence type="predicted"/>
<dbReference type="EMBL" id="QJPH01000292">
    <property type="protein sequence ID" value="PZN79768.1"/>
    <property type="molecule type" value="Genomic_DNA"/>
</dbReference>
<dbReference type="Proteomes" id="UP000249396">
    <property type="component" value="Unassembled WGS sequence"/>
</dbReference>
<reference evidence="2 3" key="1">
    <citation type="journal article" date="2018" name="Aquat. Microb. Ecol.">
        <title>Gammaproteobacterial methanotrophs dominate.</title>
        <authorList>
            <person name="Rissanen A.J."/>
            <person name="Saarenheimo J."/>
            <person name="Tiirola M."/>
            <person name="Peura S."/>
            <person name="Aalto S.L."/>
            <person name="Karvinen A."/>
            <person name="Nykanen H."/>
        </authorList>
    </citation>
    <scope>NUCLEOTIDE SEQUENCE [LARGE SCALE GENOMIC DNA]</scope>
    <source>
        <strain evidence="2">AMbin10</strain>
    </source>
</reference>
<organism evidence="2 3">
    <name type="scientific">Candidatus Methylumidiphilus alinenensis</name>
    <dbReference type="NCBI Taxonomy" id="2202197"/>
    <lineage>
        <taxon>Bacteria</taxon>
        <taxon>Pseudomonadati</taxon>
        <taxon>Pseudomonadota</taxon>
        <taxon>Gammaproteobacteria</taxon>
        <taxon>Methylococcales</taxon>
        <taxon>Candidatus Methylumidiphilus</taxon>
    </lineage>
</organism>
<comment type="caution">
    <text evidence="2">The sequence shown here is derived from an EMBL/GenBank/DDBJ whole genome shotgun (WGS) entry which is preliminary data.</text>
</comment>
<evidence type="ECO:0000313" key="2">
    <source>
        <dbReference type="EMBL" id="PZN79768.1"/>
    </source>
</evidence>
<evidence type="ECO:0000313" key="3">
    <source>
        <dbReference type="Proteomes" id="UP000249396"/>
    </source>
</evidence>
<feature type="coiled-coil region" evidence="1">
    <location>
        <begin position="5"/>
        <end position="32"/>
    </location>
</feature>
<keyword evidence="1" id="KW-0175">Coiled coil</keyword>